<dbReference type="AlphaFoldDB" id="A0A5E4N9S6"/>
<dbReference type="EMBL" id="CABPRJ010001808">
    <property type="protein sequence ID" value="VVC39152.1"/>
    <property type="molecule type" value="Genomic_DNA"/>
</dbReference>
<feature type="compositionally biased region" description="Polar residues" evidence="1">
    <location>
        <begin position="46"/>
        <end position="60"/>
    </location>
</feature>
<organism evidence="2 3">
    <name type="scientific">Cinara cedri</name>
    <dbReference type="NCBI Taxonomy" id="506608"/>
    <lineage>
        <taxon>Eukaryota</taxon>
        <taxon>Metazoa</taxon>
        <taxon>Ecdysozoa</taxon>
        <taxon>Arthropoda</taxon>
        <taxon>Hexapoda</taxon>
        <taxon>Insecta</taxon>
        <taxon>Pterygota</taxon>
        <taxon>Neoptera</taxon>
        <taxon>Paraneoptera</taxon>
        <taxon>Hemiptera</taxon>
        <taxon>Sternorrhyncha</taxon>
        <taxon>Aphidomorpha</taxon>
        <taxon>Aphidoidea</taxon>
        <taxon>Aphididae</taxon>
        <taxon>Lachninae</taxon>
        <taxon>Cinara</taxon>
    </lineage>
</organism>
<reference evidence="2 3" key="1">
    <citation type="submission" date="2019-08" db="EMBL/GenBank/DDBJ databases">
        <authorList>
            <person name="Alioto T."/>
            <person name="Alioto T."/>
            <person name="Gomez Garrido J."/>
        </authorList>
    </citation>
    <scope>NUCLEOTIDE SEQUENCE [LARGE SCALE GENOMIC DNA]</scope>
</reference>
<gene>
    <name evidence="2" type="ORF">CINCED_3A016243</name>
</gene>
<dbReference type="Proteomes" id="UP000325440">
    <property type="component" value="Unassembled WGS sequence"/>
</dbReference>
<feature type="region of interest" description="Disordered" evidence="1">
    <location>
        <begin position="42"/>
        <end position="63"/>
    </location>
</feature>
<evidence type="ECO:0000256" key="1">
    <source>
        <dbReference type="SAM" id="MobiDB-lite"/>
    </source>
</evidence>
<evidence type="ECO:0000313" key="3">
    <source>
        <dbReference type="Proteomes" id="UP000325440"/>
    </source>
</evidence>
<name>A0A5E4N9S6_9HEMI</name>
<accession>A0A5E4N9S6</accession>
<feature type="non-terminal residue" evidence="2">
    <location>
        <position position="121"/>
    </location>
</feature>
<proteinExistence type="predicted"/>
<sequence>MNVPPKKLRKVTKPVAAGQPVKLKAAKQSHVNLRVMSGCTGKLSPVESNSPSASKSTNVQKKVAEMKVPPKKLRKVTKPVAAGQPVKLKAAQPVKPKVPQPVKLASAIKSHVNLPKDPYVK</sequence>
<evidence type="ECO:0000313" key="2">
    <source>
        <dbReference type="EMBL" id="VVC39152.1"/>
    </source>
</evidence>
<keyword evidence="3" id="KW-1185">Reference proteome</keyword>
<protein>
    <submittedName>
        <fullName evidence="2">Uncharacterized protein</fullName>
    </submittedName>
</protein>